<gene>
    <name evidence="3" type="ORF">COB13_01345</name>
</gene>
<keyword evidence="2" id="KW-1133">Transmembrane helix</keyword>
<feature type="transmembrane region" description="Helical" evidence="2">
    <location>
        <begin position="76"/>
        <end position="97"/>
    </location>
</feature>
<accession>A0A2A4ZA55</accession>
<comment type="caution">
    <text evidence="3">The sequence shown here is derived from an EMBL/GenBank/DDBJ whole genome shotgun (WGS) entry which is preliminary data.</text>
</comment>
<keyword evidence="2" id="KW-0472">Membrane</keyword>
<reference key="1">
    <citation type="submission" date="2017-08" db="EMBL/GenBank/DDBJ databases">
        <title>A dynamic microbial community with high functional redundancy inhabits the cold, oxic subseafloor aquifer.</title>
        <authorList>
            <person name="Tully B.J."/>
            <person name="Wheat C.G."/>
            <person name="Glazer B.T."/>
            <person name="Huber J.A."/>
        </authorList>
    </citation>
    <scope>NUCLEOTIDE SEQUENCE [LARGE SCALE GENOMIC DNA]</scope>
</reference>
<feature type="compositionally biased region" description="Basic and acidic residues" evidence="1">
    <location>
        <begin position="27"/>
        <end position="37"/>
    </location>
</feature>
<dbReference type="AlphaFoldDB" id="A0A2A4ZA55"/>
<evidence type="ECO:0000313" key="3">
    <source>
        <dbReference type="EMBL" id="PCJ03902.1"/>
    </source>
</evidence>
<feature type="region of interest" description="Disordered" evidence="1">
    <location>
        <begin position="1"/>
        <end position="37"/>
    </location>
</feature>
<feature type="transmembrane region" description="Helical" evidence="2">
    <location>
        <begin position="150"/>
        <end position="172"/>
    </location>
</feature>
<dbReference type="EMBL" id="NVUS01000001">
    <property type="protein sequence ID" value="PCJ03902.1"/>
    <property type="molecule type" value="Genomic_DNA"/>
</dbReference>
<reference evidence="3" key="2">
    <citation type="journal article" date="2018" name="ISME J.">
        <title>A dynamic microbial community with high functional redundancy inhabits the cold, oxic subseafloor aquifer.</title>
        <authorList>
            <person name="Tully B.J."/>
            <person name="Wheat C.G."/>
            <person name="Glazer B.T."/>
            <person name="Huber J.A."/>
        </authorList>
    </citation>
    <scope>NUCLEOTIDE SEQUENCE</scope>
    <source>
        <strain evidence="3">NORP83</strain>
    </source>
</reference>
<proteinExistence type="predicted"/>
<evidence type="ECO:0000256" key="1">
    <source>
        <dbReference type="SAM" id="MobiDB-lite"/>
    </source>
</evidence>
<feature type="transmembrane region" description="Helical" evidence="2">
    <location>
        <begin position="109"/>
        <end position="130"/>
    </location>
</feature>
<evidence type="ECO:0000256" key="2">
    <source>
        <dbReference type="SAM" id="Phobius"/>
    </source>
</evidence>
<organism evidence="3">
    <name type="scientific">OCS116 cluster bacterium</name>
    <dbReference type="NCBI Taxonomy" id="2030921"/>
    <lineage>
        <taxon>Bacteria</taxon>
        <taxon>Pseudomonadati</taxon>
        <taxon>Pseudomonadota</taxon>
        <taxon>Alphaproteobacteria</taxon>
        <taxon>OCS116 cluster</taxon>
    </lineage>
</organism>
<keyword evidence="2" id="KW-0812">Transmembrane</keyword>
<protein>
    <submittedName>
        <fullName evidence="3">Uncharacterized protein</fullName>
    </submittedName>
</protein>
<sequence>MRSRIEYDVDDEPARNANMGMLAEGAGDDRTDDSEPKKADGYLDKMLKLIPAEVAAAYLAIANIMGGDMSIGQMRWIVGVLIIYIPIHMIVSSKLLDESGNPLSKNAKIAFGIQIGATTLAFPVWVANISAPSVVKILSPTNYALDTAELSVILILMTLILPNVTSGLVRIFTGKFAKL</sequence>
<name>A0A2A4ZA55_9PROT</name>